<dbReference type="Gene3D" id="3.50.50.60">
    <property type="entry name" value="FAD/NAD(P)-binding domain"/>
    <property type="match status" value="2"/>
</dbReference>
<evidence type="ECO:0000259" key="16">
    <source>
        <dbReference type="Pfam" id="PF07992"/>
    </source>
</evidence>
<evidence type="ECO:0000259" key="15">
    <source>
        <dbReference type="Pfam" id="PF02852"/>
    </source>
</evidence>
<dbReference type="PIRSF" id="PIRSF000350">
    <property type="entry name" value="Mercury_reductase_MerA"/>
    <property type="match status" value="1"/>
</dbReference>
<keyword evidence="4 14" id="KW-0285">Flavoprotein</keyword>
<dbReference type="PATRIC" id="fig|1423790.3.peg.661"/>
<evidence type="ECO:0000256" key="14">
    <source>
        <dbReference type="RuleBase" id="RU003692"/>
    </source>
</evidence>
<comment type="catalytic activity">
    <reaction evidence="10 14">
        <text>N(6)-[(R)-dihydrolipoyl]-L-lysyl-[protein] + NAD(+) = N(6)-[(R)-lipoyl]-L-lysyl-[protein] + NADH + H(+)</text>
        <dbReference type="Rhea" id="RHEA:15045"/>
        <dbReference type="Rhea" id="RHEA-COMP:10474"/>
        <dbReference type="Rhea" id="RHEA-COMP:10475"/>
        <dbReference type="ChEBI" id="CHEBI:15378"/>
        <dbReference type="ChEBI" id="CHEBI:57540"/>
        <dbReference type="ChEBI" id="CHEBI:57945"/>
        <dbReference type="ChEBI" id="CHEBI:83099"/>
        <dbReference type="ChEBI" id="CHEBI:83100"/>
        <dbReference type="EC" id="1.8.1.4"/>
    </reaction>
</comment>
<evidence type="ECO:0000256" key="9">
    <source>
        <dbReference type="ARBA" id="ARBA00023284"/>
    </source>
</evidence>
<accession>I7LDM0</accession>
<dbReference type="GO" id="GO:0006103">
    <property type="term" value="P:2-oxoglutarate metabolic process"/>
    <property type="evidence" value="ECO:0007669"/>
    <property type="project" value="TreeGrafter"/>
</dbReference>
<dbReference type="Gene3D" id="3.30.390.30">
    <property type="match status" value="1"/>
</dbReference>
<keyword evidence="5 12" id="KW-0274">FAD</keyword>
<dbReference type="SUPFAM" id="SSF55424">
    <property type="entry name" value="FAD/NAD-linked reductases, dimerisation (C-terminal) domain"/>
    <property type="match status" value="1"/>
</dbReference>
<dbReference type="PRINTS" id="PR00411">
    <property type="entry name" value="PNDRDTASEI"/>
</dbReference>
<feature type="binding site" evidence="12">
    <location>
        <position position="208"/>
    </location>
    <ligand>
        <name>NAD(+)</name>
        <dbReference type="ChEBI" id="CHEBI:57540"/>
    </ligand>
</feature>
<comment type="similarity">
    <text evidence="1 14">Belongs to the class-I pyridine nucleotide-disulfide oxidoreductase family.</text>
</comment>
<dbReference type="PRINTS" id="PR00368">
    <property type="entry name" value="FADPNR"/>
</dbReference>
<keyword evidence="6 14" id="KW-0560">Oxidoreductase</keyword>
<reference evidence="17 18" key="1">
    <citation type="submission" date="2012-06" db="EMBL/GenBank/DDBJ databases">
        <title>Draft Genome Sequence of Lactobacillus pasteurii CRBIP 24.76T.</title>
        <authorList>
            <person name="Cousin S."/>
            <person name="Bouchier C."/>
            <person name="Loux V."/>
            <person name="Ma L."/>
            <person name="Creno S."/>
            <person name="Bizet C."/>
            <person name="Clermont D."/>
        </authorList>
    </citation>
    <scope>NUCLEOTIDE SEQUENCE [LARGE SCALE GENOMIC DNA]</scope>
    <source>
        <strain evidence="18">CRBIP 24.76T</strain>
    </source>
</reference>
<dbReference type="Pfam" id="PF02852">
    <property type="entry name" value="Pyr_redox_dim"/>
    <property type="match status" value="1"/>
</dbReference>
<evidence type="ECO:0000256" key="10">
    <source>
        <dbReference type="ARBA" id="ARBA00049187"/>
    </source>
</evidence>
<dbReference type="AlphaFoldDB" id="I7LDM0"/>
<dbReference type="GO" id="GO:0050660">
    <property type="term" value="F:flavin adenine dinucleotide binding"/>
    <property type="evidence" value="ECO:0007669"/>
    <property type="project" value="InterPro"/>
</dbReference>
<dbReference type="RefSeq" id="WP_009559587.1">
    <property type="nucleotide sequence ID" value="NZ_AYZN01000010.1"/>
</dbReference>
<dbReference type="OrthoDB" id="9800167at2"/>
<name>I7LDM0_9LACO</name>
<evidence type="ECO:0000256" key="4">
    <source>
        <dbReference type="ARBA" id="ARBA00022630"/>
    </source>
</evidence>
<dbReference type="InterPro" id="IPR023753">
    <property type="entry name" value="FAD/NAD-binding_dom"/>
</dbReference>
<evidence type="ECO:0000256" key="3">
    <source>
        <dbReference type="ARBA" id="ARBA00016961"/>
    </source>
</evidence>
<dbReference type="NCBIfam" id="TIGR01350">
    <property type="entry name" value="lipoamide_DH"/>
    <property type="match status" value="1"/>
</dbReference>
<protein>
    <recommendedName>
        <fullName evidence="3 14">Dihydrolipoyl dehydrogenase</fullName>
        <ecNumber evidence="2 14">1.8.1.4</ecNumber>
    </recommendedName>
</protein>
<evidence type="ECO:0000256" key="6">
    <source>
        <dbReference type="ARBA" id="ARBA00023002"/>
    </source>
</evidence>
<evidence type="ECO:0000256" key="13">
    <source>
        <dbReference type="PIRSR" id="PIRSR000350-4"/>
    </source>
</evidence>
<evidence type="ECO:0000256" key="12">
    <source>
        <dbReference type="PIRSR" id="PIRSR000350-3"/>
    </source>
</evidence>
<keyword evidence="7 12" id="KW-0520">NAD</keyword>
<comment type="caution">
    <text evidence="17">The sequence shown here is derived from an EMBL/GenBank/DDBJ whole genome shotgun (WGS) entry which is preliminary data.</text>
</comment>
<dbReference type="InterPro" id="IPR050151">
    <property type="entry name" value="Class-I_Pyr_Nuc-Dis_Oxidored"/>
</dbReference>
<dbReference type="SUPFAM" id="SSF51905">
    <property type="entry name" value="FAD/NAD(P)-binding domain"/>
    <property type="match status" value="1"/>
</dbReference>
<dbReference type="PANTHER" id="PTHR22912:SF160">
    <property type="entry name" value="DIHYDROLIPOYL DEHYDROGENASE"/>
    <property type="match status" value="1"/>
</dbReference>
<feature type="binding site" evidence="12">
    <location>
        <position position="316"/>
    </location>
    <ligand>
        <name>FAD</name>
        <dbReference type="ChEBI" id="CHEBI:57692"/>
    </ligand>
</feature>
<evidence type="ECO:0000256" key="5">
    <source>
        <dbReference type="ARBA" id="ARBA00022827"/>
    </source>
</evidence>
<dbReference type="InterPro" id="IPR004099">
    <property type="entry name" value="Pyr_nucl-diS_OxRdtase_dimer"/>
</dbReference>
<keyword evidence="8" id="KW-1015">Disulfide bond</keyword>
<evidence type="ECO:0000313" key="17">
    <source>
        <dbReference type="EMBL" id="CCI85038.1"/>
    </source>
</evidence>
<dbReference type="InterPro" id="IPR016156">
    <property type="entry name" value="FAD/NAD-linked_Rdtase_dimer_sf"/>
</dbReference>
<comment type="cofactor">
    <cofactor evidence="12 14">
        <name>FAD</name>
        <dbReference type="ChEBI" id="CHEBI:57692"/>
    </cofactor>
    <text evidence="12 14">Binds 1 FAD per subunit.</text>
</comment>
<dbReference type="GO" id="GO:0004148">
    <property type="term" value="F:dihydrolipoyl dehydrogenase (NADH) activity"/>
    <property type="evidence" value="ECO:0007669"/>
    <property type="project" value="UniProtKB-EC"/>
</dbReference>
<feature type="binding site" evidence="12">
    <location>
        <position position="275"/>
    </location>
    <ligand>
        <name>NAD(+)</name>
        <dbReference type="ChEBI" id="CHEBI:57540"/>
    </ligand>
</feature>
<evidence type="ECO:0000256" key="7">
    <source>
        <dbReference type="ARBA" id="ARBA00023027"/>
    </source>
</evidence>
<dbReference type="InterPro" id="IPR006258">
    <property type="entry name" value="Lipoamide_DH"/>
</dbReference>
<proteinExistence type="inferred from homology"/>
<feature type="domain" description="FAD/NAD(P)-binding" evidence="16">
    <location>
        <begin position="11"/>
        <end position="331"/>
    </location>
</feature>
<dbReference type="EC" id="1.8.1.4" evidence="2 14"/>
<dbReference type="InterPro" id="IPR012999">
    <property type="entry name" value="Pyr_OxRdtase_I_AS"/>
</dbReference>
<keyword evidence="12" id="KW-0547">Nucleotide-binding</keyword>
<dbReference type="EMBL" id="CAKD01000017">
    <property type="protein sequence ID" value="CCI85038.1"/>
    <property type="molecule type" value="Genomic_DNA"/>
</dbReference>
<dbReference type="Pfam" id="PF07992">
    <property type="entry name" value="Pyr_redox_2"/>
    <property type="match status" value="1"/>
</dbReference>
<dbReference type="InterPro" id="IPR001100">
    <property type="entry name" value="Pyr_nuc-diS_OxRdtase"/>
</dbReference>
<organism evidence="17 18">
    <name type="scientific">Lactobacillus pasteurii DSM 23907 = CRBIP 24.76</name>
    <dbReference type="NCBI Taxonomy" id="1423790"/>
    <lineage>
        <taxon>Bacteria</taxon>
        <taxon>Bacillati</taxon>
        <taxon>Bacillota</taxon>
        <taxon>Bacilli</taxon>
        <taxon>Lactobacillales</taxon>
        <taxon>Lactobacillaceae</taxon>
        <taxon>Lactobacillus</taxon>
    </lineage>
</organism>
<feature type="binding site" evidence="12">
    <location>
        <begin position="185"/>
        <end position="192"/>
    </location>
    <ligand>
        <name>NAD(+)</name>
        <dbReference type="ChEBI" id="CHEBI:57540"/>
    </ligand>
</feature>
<dbReference type="PROSITE" id="PS00076">
    <property type="entry name" value="PYRIDINE_REDOX_1"/>
    <property type="match status" value="1"/>
</dbReference>
<evidence type="ECO:0000313" key="18">
    <source>
        <dbReference type="Proteomes" id="UP000009311"/>
    </source>
</evidence>
<keyword evidence="9 14" id="KW-0676">Redox-active center</keyword>
<dbReference type="eggNOG" id="COG1249">
    <property type="taxonomic scope" value="Bacteria"/>
</dbReference>
<feature type="binding site" evidence="12">
    <location>
        <position position="56"/>
    </location>
    <ligand>
        <name>FAD</name>
        <dbReference type="ChEBI" id="CHEBI:57692"/>
    </ligand>
</feature>
<sequence>MVVGGFTNEVDTIVIGAGPGGYVAAIRAAQLGQKVVIVEKDQVGGVCLNVGCIPSKALIHVGREYAKTQAENPFGLKIGQAELDFAKAQAWKDNNVVKKLTTGVSSLLKKNKVQIISGEAHFVSPNKVHVTPKDGLGEDYHFKNIILALGSRPIELKAFPFGEDILDSTGLLNLKEIPKELAIIGGGYVGMELAMAYASLGSHVTVLEGLDRVLNNFDANLVKPVLAEAESLNMTIITKAMASRYEKSDDGLHLFYKLNDKEEELVADKIAVMVGRKPNTDGISIELSGLDLDERGLIPVDEQMRTSQSHIYAIGDIVKGPALAHKASYEGKVAAAAISGDKGVANDYLVIPTVAFTHPEVATVGMTQKEAQEQGIETKVATFRFASNGRALSMDETDGFVRLVSEKSSSRLIGAQLVGPEASELIGEITLAIENLMTAEDITLTIHNHPSLAETLMDASEILLGQGIHQ</sequence>
<feature type="active site" description="Proton acceptor" evidence="11">
    <location>
        <position position="449"/>
    </location>
</feature>
<keyword evidence="18" id="KW-1185">Reference proteome</keyword>
<feature type="domain" description="Pyridine nucleotide-disulphide oxidoreductase dimerisation" evidence="15">
    <location>
        <begin position="351"/>
        <end position="459"/>
    </location>
</feature>
<evidence type="ECO:0000256" key="11">
    <source>
        <dbReference type="PIRSR" id="PIRSR000350-2"/>
    </source>
</evidence>
<dbReference type="FunFam" id="3.30.390.30:FF:000001">
    <property type="entry name" value="Dihydrolipoyl dehydrogenase"/>
    <property type="match status" value="1"/>
</dbReference>
<dbReference type="STRING" id="1423790.BN53_02865"/>
<evidence type="ECO:0000256" key="8">
    <source>
        <dbReference type="ARBA" id="ARBA00023157"/>
    </source>
</evidence>
<comment type="miscellaneous">
    <text evidence="14">The active site is a redox-active disulfide bond.</text>
</comment>
<dbReference type="Proteomes" id="UP000009311">
    <property type="component" value="Unassembled WGS sequence"/>
</dbReference>
<gene>
    <name evidence="17" type="ORF">BN53_02865</name>
</gene>
<dbReference type="PANTHER" id="PTHR22912">
    <property type="entry name" value="DISULFIDE OXIDOREDUCTASE"/>
    <property type="match status" value="1"/>
</dbReference>
<dbReference type="InterPro" id="IPR036188">
    <property type="entry name" value="FAD/NAD-bd_sf"/>
</dbReference>
<evidence type="ECO:0000256" key="2">
    <source>
        <dbReference type="ARBA" id="ARBA00012608"/>
    </source>
</evidence>
<evidence type="ECO:0000256" key="1">
    <source>
        <dbReference type="ARBA" id="ARBA00007532"/>
    </source>
</evidence>
<feature type="disulfide bond" description="Redox-active" evidence="13">
    <location>
        <begin position="47"/>
        <end position="52"/>
    </location>
</feature>